<dbReference type="AlphaFoldDB" id="A0A1Q2CKU2"/>
<dbReference type="KEGG" id="tes:BW730_03480"/>
<gene>
    <name evidence="1" type="ORF">BW730_03480</name>
</gene>
<keyword evidence="2" id="KW-1185">Reference proteome</keyword>
<dbReference type="RefSeq" id="WP_077687502.1">
    <property type="nucleotide sequence ID" value="NZ_CP019606.1"/>
</dbReference>
<dbReference type="STRING" id="1332264.BW730_03480"/>
<organism evidence="1 2">
    <name type="scientific">Tessaracoccus aquimaris</name>
    <dbReference type="NCBI Taxonomy" id="1332264"/>
    <lineage>
        <taxon>Bacteria</taxon>
        <taxon>Bacillati</taxon>
        <taxon>Actinomycetota</taxon>
        <taxon>Actinomycetes</taxon>
        <taxon>Propionibacteriales</taxon>
        <taxon>Propionibacteriaceae</taxon>
        <taxon>Tessaracoccus</taxon>
    </lineage>
</organism>
<proteinExistence type="predicted"/>
<reference evidence="2" key="1">
    <citation type="submission" date="2017-02" db="EMBL/GenBank/DDBJ databases">
        <title>Tessaracoccus aquaemaris sp. nov., isolated from the intestine of a Korean rockfish, Sebastes schlegelii, in a marine aquaculture pond.</title>
        <authorList>
            <person name="Tak E.J."/>
            <person name="Bae J.-W."/>
        </authorList>
    </citation>
    <scope>NUCLEOTIDE SEQUENCE [LARGE SCALE GENOMIC DNA]</scope>
    <source>
        <strain evidence="2">NSG39</strain>
    </source>
</reference>
<evidence type="ECO:0000313" key="2">
    <source>
        <dbReference type="Proteomes" id="UP000188145"/>
    </source>
</evidence>
<dbReference type="Proteomes" id="UP000188145">
    <property type="component" value="Chromosome"/>
</dbReference>
<protein>
    <recommendedName>
        <fullName evidence="3">Antitoxin protein</fullName>
    </recommendedName>
</protein>
<evidence type="ECO:0008006" key="3">
    <source>
        <dbReference type="Google" id="ProtNLM"/>
    </source>
</evidence>
<dbReference type="EMBL" id="CP019606">
    <property type="protein sequence ID" value="AQP46728.1"/>
    <property type="molecule type" value="Genomic_DNA"/>
</dbReference>
<dbReference type="InterPro" id="IPR028037">
    <property type="entry name" value="Antitoxin_Rv0909/MT0933"/>
</dbReference>
<evidence type="ECO:0000313" key="1">
    <source>
        <dbReference type="EMBL" id="AQP46728.1"/>
    </source>
</evidence>
<sequence>MGILDNLGGLAKEHEDKIEAGIEQAGDFVDDKTGGKYADKVDQAQNLANEQLDKLTGQDQQ</sequence>
<dbReference type="Pfam" id="PF14013">
    <property type="entry name" value="MT0933_antitox"/>
    <property type="match status" value="1"/>
</dbReference>
<accession>A0A1Q2CKU2</accession>
<dbReference type="OrthoDB" id="5125103at2"/>
<name>A0A1Q2CKU2_9ACTN</name>